<name>A0A4R6V3B6_9ACTN</name>
<proteinExistence type="predicted"/>
<dbReference type="SUPFAM" id="SSF82784">
    <property type="entry name" value="OsmC-like"/>
    <property type="match status" value="1"/>
</dbReference>
<dbReference type="EMBL" id="SNYN01000001">
    <property type="protein sequence ID" value="TDQ54694.1"/>
    <property type="molecule type" value="Genomic_DNA"/>
</dbReference>
<organism evidence="1 2">
    <name type="scientific">Actinorugispora endophytica</name>
    <dbReference type="NCBI Taxonomy" id="1605990"/>
    <lineage>
        <taxon>Bacteria</taxon>
        <taxon>Bacillati</taxon>
        <taxon>Actinomycetota</taxon>
        <taxon>Actinomycetes</taxon>
        <taxon>Streptosporangiales</taxon>
        <taxon>Nocardiopsidaceae</taxon>
        <taxon>Actinorugispora</taxon>
    </lineage>
</organism>
<dbReference type="InterPro" id="IPR052707">
    <property type="entry name" value="OsmC_Ohr_Peroxiredoxin"/>
</dbReference>
<dbReference type="Pfam" id="PF02566">
    <property type="entry name" value="OsmC"/>
    <property type="match status" value="1"/>
</dbReference>
<dbReference type="AlphaFoldDB" id="A0A4R6V3B6"/>
<dbReference type="InterPro" id="IPR036102">
    <property type="entry name" value="OsmC/Ohrsf"/>
</dbReference>
<keyword evidence="2" id="KW-1185">Reference proteome</keyword>
<gene>
    <name evidence="1" type="ORF">EV190_1017</name>
</gene>
<dbReference type="Proteomes" id="UP000295281">
    <property type="component" value="Unassembled WGS sequence"/>
</dbReference>
<dbReference type="RefSeq" id="WP_133739336.1">
    <property type="nucleotide sequence ID" value="NZ_SNYN01000001.1"/>
</dbReference>
<accession>A0A4R6V3B6</accession>
<dbReference type="InterPro" id="IPR003718">
    <property type="entry name" value="OsmC/Ohr_fam"/>
</dbReference>
<comment type="caution">
    <text evidence="1">The sequence shown here is derived from an EMBL/GenBank/DDBJ whole genome shotgun (WGS) entry which is preliminary data.</text>
</comment>
<evidence type="ECO:0000313" key="1">
    <source>
        <dbReference type="EMBL" id="TDQ54694.1"/>
    </source>
</evidence>
<dbReference type="PANTHER" id="PTHR42830:SF2">
    <property type="entry name" value="OSMC_OHR FAMILY PROTEIN"/>
    <property type="match status" value="1"/>
</dbReference>
<sequence length="160" mass="16947">MATVGKEHHYDVRVRWTGNTGSGTTSYRGYERSHDIEAPGKPLLEGSADASFHGDESRWNPEELLLAALSQCQMLSYLAVAAAAGVNVLEYTDAATATMVTNPGGSGQFTEATLRPVVTVADADTVGTAETLHAKAGELCFIARSVNFPVRHEPVVRAAG</sequence>
<dbReference type="Gene3D" id="3.30.300.20">
    <property type="match status" value="1"/>
</dbReference>
<protein>
    <submittedName>
        <fullName evidence="1">Organic hydroperoxide reductase OsmC/OhrA</fullName>
    </submittedName>
</protein>
<dbReference type="PANTHER" id="PTHR42830">
    <property type="entry name" value="OSMOTICALLY INDUCIBLE FAMILY PROTEIN"/>
    <property type="match status" value="1"/>
</dbReference>
<dbReference type="OrthoDB" id="9795405at2"/>
<evidence type="ECO:0000313" key="2">
    <source>
        <dbReference type="Proteomes" id="UP000295281"/>
    </source>
</evidence>
<dbReference type="InterPro" id="IPR015946">
    <property type="entry name" value="KH_dom-like_a/b"/>
</dbReference>
<reference evidence="1 2" key="1">
    <citation type="submission" date="2019-03" db="EMBL/GenBank/DDBJ databases">
        <title>Genomic Encyclopedia of Type Strains, Phase IV (KMG-IV): sequencing the most valuable type-strain genomes for metagenomic binning, comparative biology and taxonomic classification.</title>
        <authorList>
            <person name="Goeker M."/>
        </authorList>
    </citation>
    <scope>NUCLEOTIDE SEQUENCE [LARGE SCALE GENOMIC DNA]</scope>
    <source>
        <strain evidence="1 2">DSM 46770</strain>
    </source>
</reference>